<dbReference type="GO" id="GO:0003677">
    <property type="term" value="F:DNA binding"/>
    <property type="evidence" value="ECO:0007669"/>
    <property type="project" value="InterPro"/>
</dbReference>
<keyword evidence="10" id="KW-0539">Nucleus</keyword>
<feature type="compositionally biased region" description="Basic and acidic residues" evidence="13">
    <location>
        <begin position="1344"/>
        <end position="1354"/>
    </location>
</feature>
<dbReference type="Gene3D" id="1.10.274.100">
    <property type="entry name" value="RNA polymerase Rpb1, domain 3"/>
    <property type="match status" value="1"/>
</dbReference>
<dbReference type="Gene3D" id="1.10.132.30">
    <property type="match status" value="1"/>
</dbReference>
<evidence type="ECO:0000256" key="13">
    <source>
        <dbReference type="SAM" id="MobiDB-lite"/>
    </source>
</evidence>
<dbReference type="SUPFAM" id="SSF64484">
    <property type="entry name" value="beta and beta-prime subunits of DNA dependent RNA-polymerase"/>
    <property type="match status" value="1"/>
</dbReference>
<protein>
    <recommendedName>
        <fullName evidence="12">DNA-directed RNA polymerase subunit</fullName>
        <ecNumber evidence="12">2.7.7.6</ecNumber>
    </recommendedName>
</protein>
<dbReference type="Pfam" id="PF05000">
    <property type="entry name" value="RNA_pol_Rpb1_4"/>
    <property type="match status" value="1"/>
</dbReference>
<feature type="region of interest" description="Disordered" evidence="13">
    <location>
        <begin position="1271"/>
        <end position="1395"/>
    </location>
</feature>
<dbReference type="Gene3D" id="4.10.860.120">
    <property type="entry name" value="RNA polymerase II, clamp domain"/>
    <property type="match status" value="1"/>
</dbReference>
<dbReference type="GO" id="GO:0006351">
    <property type="term" value="P:DNA-templated transcription"/>
    <property type="evidence" value="ECO:0007669"/>
    <property type="project" value="InterPro"/>
</dbReference>
<evidence type="ECO:0000256" key="2">
    <source>
        <dbReference type="ARBA" id="ARBA00006460"/>
    </source>
</evidence>
<evidence type="ECO:0000256" key="3">
    <source>
        <dbReference type="ARBA" id="ARBA00022478"/>
    </source>
</evidence>
<evidence type="ECO:0000256" key="6">
    <source>
        <dbReference type="ARBA" id="ARBA00022723"/>
    </source>
</evidence>
<dbReference type="InterPro" id="IPR000722">
    <property type="entry name" value="RNA_pol_asu"/>
</dbReference>
<dbReference type="Pfam" id="PF04997">
    <property type="entry name" value="RNA_pol_Rpb1_1"/>
    <property type="match status" value="1"/>
</dbReference>
<dbReference type="InterPro" id="IPR042102">
    <property type="entry name" value="RNA_pol_Rpb1_3_sf"/>
</dbReference>
<evidence type="ECO:0000256" key="7">
    <source>
        <dbReference type="ARBA" id="ARBA00022833"/>
    </source>
</evidence>
<organism evidence="15 16">
    <name type="scientific">Papaver atlanticum</name>
    <dbReference type="NCBI Taxonomy" id="357466"/>
    <lineage>
        <taxon>Eukaryota</taxon>
        <taxon>Viridiplantae</taxon>
        <taxon>Streptophyta</taxon>
        <taxon>Embryophyta</taxon>
        <taxon>Tracheophyta</taxon>
        <taxon>Spermatophyta</taxon>
        <taxon>Magnoliopsida</taxon>
        <taxon>Ranunculales</taxon>
        <taxon>Papaveraceae</taxon>
        <taxon>Papaveroideae</taxon>
        <taxon>Papaver</taxon>
    </lineage>
</organism>
<evidence type="ECO:0000313" key="15">
    <source>
        <dbReference type="EMBL" id="KAI3942205.1"/>
    </source>
</evidence>
<dbReference type="GO" id="GO:0005736">
    <property type="term" value="C:RNA polymerase I complex"/>
    <property type="evidence" value="ECO:0007669"/>
    <property type="project" value="TreeGrafter"/>
</dbReference>
<dbReference type="Gene3D" id="3.30.70.2850">
    <property type="match status" value="1"/>
</dbReference>
<dbReference type="EMBL" id="JAJJMB010004716">
    <property type="protein sequence ID" value="KAI3942205.1"/>
    <property type="molecule type" value="Genomic_DNA"/>
</dbReference>
<evidence type="ECO:0000256" key="9">
    <source>
        <dbReference type="ARBA" id="ARBA00023163"/>
    </source>
</evidence>
<evidence type="ECO:0000256" key="12">
    <source>
        <dbReference type="RuleBase" id="RU004279"/>
    </source>
</evidence>
<comment type="subcellular location">
    <subcellularLocation>
        <location evidence="1">Nucleus</location>
    </subcellularLocation>
</comment>
<evidence type="ECO:0000256" key="8">
    <source>
        <dbReference type="ARBA" id="ARBA00022842"/>
    </source>
</evidence>
<reference evidence="15" key="1">
    <citation type="submission" date="2022-04" db="EMBL/GenBank/DDBJ databases">
        <title>A functionally conserved STORR gene fusion in Papaver species that diverged 16.8 million years ago.</title>
        <authorList>
            <person name="Catania T."/>
        </authorList>
    </citation>
    <scope>NUCLEOTIDE SEQUENCE</scope>
    <source>
        <strain evidence="15">S-188037</strain>
    </source>
</reference>
<feature type="domain" description="RNA polymerase N-terminal" evidence="14">
    <location>
        <begin position="275"/>
        <end position="594"/>
    </location>
</feature>
<evidence type="ECO:0000256" key="11">
    <source>
        <dbReference type="ARBA" id="ARBA00048552"/>
    </source>
</evidence>
<dbReference type="InterPro" id="IPR007066">
    <property type="entry name" value="RNA_pol_Rpb1_3"/>
</dbReference>
<dbReference type="Pfam" id="PF04998">
    <property type="entry name" value="RNA_pol_Rpb1_5"/>
    <property type="match status" value="1"/>
</dbReference>
<accession>A0AAD4T5T6</accession>
<keyword evidence="16" id="KW-1185">Reference proteome</keyword>
<comment type="catalytic activity">
    <reaction evidence="11 12">
        <text>RNA(n) + a ribonucleoside 5'-triphosphate = RNA(n+1) + diphosphate</text>
        <dbReference type="Rhea" id="RHEA:21248"/>
        <dbReference type="Rhea" id="RHEA-COMP:14527"/>
        <dbReference type="Rhea" id="RHEA-COMP:17342"/>
        <dbReference type="ChEBI" id="CHEBI:33019"/>
        <dbReference type="ChEBI" id="CHEBI:61557"/>
        <dbReference type="ChEBI" id="CHEBI:140395"/>
        <dbReference type="EC" id="2.7.7.6"/>
    </reaction>
</comment>
<evidence type="ECO:0000256" key="5">
    <source>
        <dbReference type="ARBA" id="ARBA00022695"/>
    </source>
</evidence>
<dbReference type="InterPro" id="IPR015699">
    <property type="entry name" value="DNA-dir_RNA_pol1_lsu_N"/>
</dbReference>
<keyword evidence="9 12" id="KW-0804">Transcription</keyword>
<evidence type="ECO:0000259" key="14">
    <source>
        <dbReference type="SMART" id="SM00663"/>
    </source>
</evidence>
<dbReference type="PANTHER" id="PTHR19376">
    <property type="entry name" value="DNA-DIRECTED RNA POLYMERASE"/>
    <property type="match status" value="1"/>
</dbReference>
<keyword evidence="7" id="KW-0862">Zinc</keyword>
<dbReference type="Gene3D" id="1.10.150.390">
    <property type="match status" value="1"/>
</dbReference>
<comment type="caution">
    <text evidence="15">The sequence shown here is derived from an EMBL/GenBank/DDBJ whole genome shotgun (WGS) entry which is preliminary data.</text>
</comment>
<evidence type="ECO:0000256" key="4">
    <source>
        <dbReference type="ARBA" id="ARBA00022679"/>
    </source>
</evidence>
<dbReference type="Gene3D" id="2.40.40.20">
    <property type="match status" value="1"/>
</dbReference>
<comment type="function">
    <text evidence="12">DNA-dependent RNA polymerase catalyzes the transcription of DNA into RNA using the four ribonucleoside triphosphates as substrates.</text>
</comment>
<dbReference type="Pfam" id="PF04983">
    <property type="entry name" value="RNA_pol_Rpb1_3"/>
    <property type="match status" value="1"/>
</dbReference>
<dbReference type="Pfam" id="PF00623">
    <property type="entry name" value="RNA_pol_Rpb1_2"/>
    <property type="match status" value="1"/>
</dbReference>
<dbReference type="Gene3D" id="6.20.50.80">
    <property type="match status" value="1"/>
</dbReference>
<dbReference type="InterPro" id="IPR007081">
    <property type="entry name" value="RNA_pol_Rpb1_5"/>
</dbReference>
<feature type="compositionally biased region" description="Acidic residues" evidence="13">
    <location>
        <begin position="1322"/>
        <end position="1332"/>
    </location>
</feature>
<dbReference type="FunFam" id="1.10.274.100:FF:000015">
    <property type="entry name" value="DNA-directed RNA polymerase subunit"/>
    <property type="match status" value="1"/>
</dbReference>
<keyword evidence="4 12" id="KW-0808">Transferase</keyword>
<dbReference type="Proteomes" id="UP001202328">
    <property type="component" value="Unassembled WGS sequence"/>
</dbReference>
<evidence type="ECO:0000313" key="16">
    <source>
        <dbReference type="Proteomes" id="UP001202328"/>
    </source>
</evidence>
<keyword evidence="8" id="KW-0460">Magnesium</keyword>
<keyword evidence="5 12" id="KW-0548">Nucleotidyltransferase</keyword>
<keyword evidence="6" id="KW-0479">Metal-binding</keyword>
<dbReference type="Gene3D" id="3.30.1490.180">
    <property type="entry name" value="RNA polymerase ii"/>
    <property type="match status" value="1"/>
</dbReference>
<dbReference type="InterPro" id="IPR006592">
    <property type="entry name" value="RNA_pol_N"/>
</dbReference>
<dbReference type="GO" id="GO:0003899">
    <property type="term" value="F:DNA-directed RNA polymerase activity"/>
    <property type="evidence" value="ECO:0007669"/>
    <property type="project" value="UniProtKB-EC"/>
</dbReference>
<sequence>MEPTTEVRKQSVKRITKPECIDLVGNVIPNGLYDPAMGPLEGAGICPSCGERSLLCPGHCGHIELPLPVYNPLLFKFLFQFLKGTCIFCHHFLVEQAKVYFLGWTSGTHQKGDITGAKALGLDECSYEEESDVESMGGTTKLSDERCLNLELPNWTCLQYKEAMSASDVLFKAKTNRKCSRCEKKNPKITCPNFGWFRSDMGEHSIRANVILGIEPDAPSNDEAVHNGTSSSAKESTRNKKGSAPPAEYIEQKTLCNRDLSPEKSSTSEKKNSYSMFFIDALLVAPVKFRPPTKGGGREREHPQTELLREVVTFSETLEFSVDPNKVDATGTKEKINEEDVTKLWMKLQNSVNILFDSKAAKGSKNKSVKGICQLLEKKDGMVRQHMMGKRVDFTCRSVISPDPYLAVNEIGIPRFFAEGLTYPERVTPWNVNKLRDAILNGNATHYMENCKVVRLNPKNVISRMACARKSTDQDFGGKVIFRHLEDGDVVLVNRQPSLHKPSIMAHIVRVLEGEKTLRLHYANCRINTVVFVFSVYNADFDGDEMNVRFPQDEISRAEAYNIVNANNQYIVPTSGEPKRGLIQDHIVSAVLLTKKDTFLTRDEFYYLLYGSGVSAAVRCSINGRPRKKISVISTEDEIQDIPPTIWRPEPLWTGKQVITSILNHITRTRGLTPLTIEKSGKIPNNYFVEESKEGNGSEKRKISEELKLRIQKNELVHGVIDKNQFGSYGLVHMVQELYGLDVAGIFLSVLSRLFTLYLQMHGFTCGIDDLLVHQMRPKKGWKNSEKVKQRVKKYTLCLLVLMMDIQIEKTIRTNGETATTRLDRMMSSSLNGITSEVNDMLFPNGLQKSFPKNCLSVMTISGAKGSTVNFSQISSLLGQQKLEGKRVPRMISGKTLPSFHPWDPASRAGGFIGDRFLTGLRPQEYYFHCMAGREGLVDTAVKTSRSGYLQRCLIKSLESLKVCYDLTVRDADGSVVQFFYGEDGVDTHKTSFISEFNIIAENQNAVLENIGGEFEDSQLMECGDYVKDMPMALEGKTNDFISDFKKREQLDSSQLMKRTEFLKLMKLKYLSSLAQPGEPVGIIAAQSIGEPSTQMTLNTFHHAGRGDMNVTLGVPRLQEILMRASAKILSPAMICPFQKEKTENITHRLAAASNEIPTVGNIINIVEVQSLAAKFKKVTVADIIESMEVHLVPCFTHNGQVSTLYKLKIKVHQPEDFPPYMDIKLEDCMQTLDVLFVRELEDMIHSHLKLLSRISGIHKIAGVESGFVSETELKEDEDESGKKSQQVGEDSDDNGEDDDDDDYEAEDLDGDAQKRKQQTTDEIDYDEDGMEPEASVVENLDTDSDKGDDHISEGEAQASDAEDEQKSIPMPKKSKPEENKAGPDGNPKKVTKARGVQKKFDRNIFTETTGLDFEVHLIFSPKEPHILLSEIAKKAAKNVYIRRPGTIQKCSAFEYKDPIYANEKGYQGEPALQTVGVCFSAFWNLVDDLDVNRIVSNDIQAVLRTYGVEAARATLLNEVKGVFKAYSIAVDIRHLYLIADYMTHEGGIRPFSRYGLAGSISPFSKMTFETASKFIVDAAYHGEVDSLESASARICLGLPVKMGTGSFDVLQQI</sequence>
<dbReference type="InterPro" id="IPR047107">
    <property type="entry name" value="DNA-dir_RNA_pol1_lsu_C"/>
</dbReference>
<dbReference type="SMART" id="SM00663">
    <property type="entry name" value="RPOLA_N"/>
    <property type="match status" value="1"/>
</dbReference>
<dbReference type="InterPro" id="IPR038120">
    <property type="entry name" value="Rpb1_funnel_sf"/>
</dbReference>
<dbReference type="Gene3D" id="6.10.250.2940">
    <property type="match status" value="1"/>
</dbReference>
<dbReference type="CDD" id="cd01435">
    <property type="entry name" value="RNAP_I_RPA1_N"/>
    <property type="match status" value="1"/>
</dbReference>
<dbReference type="InterPro" id="IPR007083">
    <property type="entry name" value="RNA_pol_Rpb1_4"/>
</dbReference>
<name>A0AAD4T5T6_9MAGN</name>
<proteinExistence type="inferred from homology"/>
<evidence type="ECO:0000256" key="1">
    <source>
        <dbReference type="ARBA" id="ARBA00004123"/>
    </source>
</evidence>
<keyword evidence="3 12" id="KW-0240">DNA-directed RNA polymerase</keyword>
<evidence type="ECO:0000256" key="10">
    <source>
        <dbReference type="ARBA" id="ARBA00023242"/>
    </source>
</evidence>
<gene>
    <name evidence="15" type="ORF">MKW98_003804</name>
</gene>
<dbReference type="InterPro" id="IPR045867">
    <property type="entry name" value="DNA-dir_RpoC_beta_prime"/>
</dbReference>
<feature type="region of interest" description="Disordered" evidence="13">
    <location>
        <begin position="217"/>
        <end position="268"/>
    </location>
</feature>
<comment type="similarity">
    <text evidence="2 12">Belongs to the RNA polymerase beta' chain family.</text>
</comment>
<dbReference type="FunFam" id="1.10.150.390:FF:000005">
    <property type="entry name" value="DNA-directed RNA polymerase subunit"/>
    <property type="match status" value="1"/>
</dbReference>
<dbReference type="PANTHER" id="PTHR19376:SF11">
    <property type="entry name" value="DNA-DIRECTED RNA POLYMERASE I SUBUNIT RPA1"/>
    <property type="match status" value="1"/>
</dbReference>
<feature type="compositionally biased region" description="Acidic residues" evidence="13">
    <location>
        <begin position="1290"/>
        <end position="1311"/>
    </location>
</feature>
<dbReference type="InterPro" id="IPR044893">
    <property type="entry name" value="RNA_pol_Rpb1_clamp_domain"/>
</dbReference>
<dbReference type="EC" id="2.7.7.6" evidence="12"/>
<dbReference type="InterPro" id="IPR007080">
    <property type="entry name" value="RNA_pol_Rpb1_1"/>
</dbReference>
<dbReference type="GO" id="GO:0046872">
    <property type="term" value="F:metal ion binding"/>
    <property type="evidence" value="ECO:0007669"/>
    <property type="project" value="UniProtKB-KW"/>
</dbReference>
<dbReference type="CDD" id="cd02735">
    <property type="entry name" value="RNAP_I_Rpa1_C"/>
    <property type="match status" value="1"/>
</dbReference>